<protein>
    <submittedName>
        <fullName evidence="2">Uncharacterized protein</fullName>
    </submittedName>
</protein>
<name>A0A914RYV7_PAREQ</name>
<dbReference type="WBParaSite" id="PEQ_0001005901-mRNA-1">
    <property type="protein sequence ID" value="PEQ_0001005901-mRNA-1"/>
    <property type="gene ID" value="PEQ_0001005901"/>
</dbReference>
<dbReference type="Proteomes" id="UP000887564">
    <property type="component" value="Unplaced"/>
</dbReference>
<proteinExistence type="predicted"/>
<sequence length="63" mass="7682">MRPQQASCHRRVICAVNRFRHYSHSLRTRLASIYRLVQPVLLITRIRHSLKRFKLHFHLPIPR</sequence>
<organism evidence="1 2">
    <name type="scientific">Parascaris equorum</name>
    <name type="common">Equine roundworm</name>
    <dbReference type="NCBI Taxonomy" id="6256"/>
    <lineage>
        <taxon>Eukaryota</taxon>
        <taxon>Metazoa</taxon>
        <taxon>Ecdysozoa</taxon>
        <taxon>Nematoda</taxon>
        <taxon>Chromadorea</taxon>
        <taxon>Rhabditida</taxon>
        <taxon>Spirurina</taxon>
        <taxon>Ascaridomorpha</taxon>
        <taxon>Ascaridoidea</taxon>
        <taxon>Ascarididae</taxon>
        <taxon>Parascaris</taxon>
    </lineage>
</organism>
<evidence type="ECO:0000313" key="1">
    <source>
        <dbReference type="Proteomes" id="UP000887564"/>
    </source>
</evidence>
<reference evidence="2" key="1">
    <citation type="submission" date="2022-11" db="UniProtKB">
        <authorList>
            <consortium name="WormBaseParasite"/>
        </authorList>
    </citation>
    <scope>IDENTIFICATION</scope>
</reference>
<dbReference type="AlphaFoldDB" id="A0A914RYV7"/>
<evidence type="ECO:0000313" key="2">
    <source>
        <dbReference type="WBParaSite" id="PEQ_0001005901-mRNA-1"/>
    </source>
</evidence>
<keyword evidence="1" id="KW-1185">Reference proteome</keyword>
<accession>A0A914RYV7</accession>